<feature type="non-terminal residue" evidence="2">
    <location>
        <position position="1"/>
    </location>
</feature>
<dbReference type="Gene3D" id="3.40.1280.10">
    <property type="match status" value="1"/>
</dbReference>
<keyword evidence="3" id="KW-1185">Reference proteome</keyword>
<dbReference type="PANTHER" id="PTHR12150">
    <property type="entry name" value="CLASS IV SAM-BINDING METHYLTRANSFERASE-RELATED"/>
    <property type="match status" value="1"/>
</dbReference>
<name>A0ABQ7J8H6_9APIC</name>
<dbReference type="Proteomes" id="UP000823046">
    <property type="component" value="Unassembled WGS sequence"/>
</dbReference>
<dbReference type="InterPro" id="IPR003750">
    <property type="entry name" value="Put_MeTrfase-C9orf114-like"/>
</dbReference>
<evidence type="ECO:0000313" key="2">
    <source>
        <dbReference type="EMBL" id="KAF8820275.1"/>
    </source>
</evidence>
<sequence length="238" mass="26880">FKFSGLQNPVDAPHHVRKDEWLPYREGVVVNTPSKSKLEINEGSWIYCGLFDNVWIPQAIKEGVRVTVKLENAVKKYFKINKKRVEAQANNLPLPRKKFNPSNRLEGTVVSPSDPPSLLGLYWGYTVSAKMSLFEVVKSCSFTEDGRFDLCVGTSQNGINVNKDFVLPKYNNMLLIFGAIDGLEEVLANAQGETENPEDIFDMYLNVCPLQRSRTIRTEEAIPITLSVLRPHIHANDL</sequence>
<organism evidence="2 3">
    <name type="scientific">Cardiosporidium cionae</name>
    <dbReference type="NCBI Taxonomy" id="476202"/>
    <lineage>
        <taxon>Eukaryota</taxon>
        <taxon>Sar</taxon>
        <taxon>Alveolata</taxon>
        <taxon>Apicomplexa</taxon>
        <taxon>Aconoidasida</taxon>
        <taxon>Nephromycida</taxon>
        <taxon>Cardiosporidium</taxon>
    </lineage>
</organism>
<proteinExistence type="inferred from homology"/>
<dbReference type="PANTHER" id="PTHR12150:SF13">
    <property type="entry name" value="METHYLTRANSFERASE C9ORF114-RELATED"/>
    <property type="match status" value="1"/>
</dbReference>
<comment type="similarity">
    <text evidence="1">Belongs to the class IV-like SAM-binding methyltransferase superfamily.</text>
</comment>
<dbReference type="CDD" id="cd18086">
    <property type="entry name" value="HsC9orf114-like"/>
    <property type="match status" value="1"/>
</dbReference>
<evidence type="ECO:0000313" key="3">
    <source>
        <dbReference type="Proteomes" id="UP000823046"/>
    </source>
</evidence>
<dbReference type="Gene3D" id="2.40.50.140">
    <property type="entry name" value="Nucleic acid-binding proteins"/>
    <property type="match status" value="1"/>
</dbReference>
<dbReference type="InterPro" id="IPR029026">
    <property type="entry name" value="tRNA_m1G_MTases_N"/>
</dbReference>
<comment type="caution">
    <text evidence="2">The sequence shown here is derived from an EMBL/GenBank/DDBJ whole genome shotgun (WGS) entry which is preliminary data.</text>
</comment>
<dbReference type="SUPFAM" id="SSF75217">
    <property type="entry name" value="alpha/beta knot"/>
    <property type="match status" value="1"/>
</dbReference>
<dbReference type="SUPFAM" id="SSF50249">
    <property type="entry name" value="Nucleic acid-binding proteins"/>
    <property type="match status" value="1"/>
</dbReference>
<accession>A0ABQ7J8H6</accession>
<dbReference type="InterPro" id="IPR012340">
    <property type="entry name" value="NA-bd_OB-fold"/>
</dbReference>
<protein>
    <submittedName>
        <fullName evidence="2">Uncharacterized protein</fullName>
    </submittedName>
</protein>
<dbReference type="EMBL" id="JADAQX010000429">
    <property type="protein sequence ID" value="KAF8820275.1"/>
    <property type="molecule type" value="Genomic_DNA"/>
</dbReference>
<reference evidence="2 3" key="1">
    <citation type="journal article" date="2020" name="bioRxiv">
        <title>Metabolic contributions of an alphaproteobacterial endosymbiont in the apicomplexan Cardiosporidium cionae.</title>
        <authorList>
            <person name="Hunter E.S."/>
            <person name="Paight C.J."/>
            <person name="Lane C.E."/>
        </authorList>
    </citation>
    <scope>NUCLEOTIDE SEQUENCE [LARGE SCALE GENOMIC DNA]</scope>
    <source>
        <strain evidence="2">ESH_2018</strain>
    </source>
</reference>
<dbReference type="Pfam" id="PF02598">
    <property type="entry name" value="Methyltrn_RNA_3"/>
    <property type="match status" value="1"/>
</dbReference>
<gene>
    <name evidence="2" type="ORF">IE077_003344</name>
</gene>
<evidence type="ECO:0000256" key="1">
    <source>
        <dbReference type="ARBA" id="ARBA00009841"/>
    </source>
</evidence>
<dbReference type="InterPro" id="IPR029028">
    <property type="entry name" value="Alpha/beta_knot_MTases"/>
</dbReference>